<reference evidence="1" key="1">
    <citation type="journal article" date="2022" name="bioRxiv">
        <title>Sequencing and chromosome-scale assembly of the giantPleurodeles waltlgenome.</title>
        <authorList>
            <person name="Brown T."/>
            <person name="Elewa A."/>
            <person name="Iarovenko S."/>
            <person name="Subramanian E."/>
            <person name="Araus A.J."/>
            <person name="Petzold A."/>
            <person name="Susuki M."/>
            <person name="Suzuki K.-i.T."/>
            <person name="Hayashi T."/>
            <person name="Toyoda A."/>
            <person name="Oliveira C."/>
            <person name="Osipova E."/>
            <person name="Leigh N.D."/>
            <person name="Simon A."/>
            <person name="Yun M.H."/>
        </authorList>
    </citation>
    <scope>NUCLEOTIDE SEQUENCE</scope>
    <source>
        <strain evidence="1">20211129_DDA</strain>
        <tissue evidence="1">Liver</tissue>
    </source>
</reference>
<protein>
    <submittedName>
        <fullName evidence="1">Uncharacterized protein</fullName>
    </submittedName>
</protein>
<keyword evidence="2" id="KW-1185">Reference proteome</keyword>
<dbReference type="AlphaFoldDB" id="A0AAV7RJ95"/>
<dbReference type="Proteomes" id="UP001066276">
    <property type="component" value="Chromosome 5"/>
</dbReference>
<comment type="caution">
    <text evidence="1">The sequence shown here is derived from an EMBL/GenBank/DDBJ whole genome shotgun (WGS) entry which is preliminary data.</text>
</comment>
<dbReference type="EMBL" id="JANPWB010000009">
    <property type="protein sequence ID" value="KAJ1150890.1"/>
    <property type="molecule type" value="Genomic_DNA"/>
</dbReference>
<name>A0AAV7RJ95_PLEWA</name>
<gene>
    <name evidence="1" type="ORF">NDU88_003677</name>
</gene>
<organism evidence="1 2">
    <name type="scientific">Pleurodeles waltl</name>
    <name type="common">Iberian ribbed newt</name>
    <dbReference type="NCBI Taxonomy" id="8319"/>
    <lineage>
        <taxon>Eukaryota</taxon>
        <taxon>Metazoa</taxon>
        <taxon>Chordata</taxon>
        <taxon>Craniata</taxon>
        <taxon>Vertebrata</taxon>
        <taxon>Euteleostomi</taxon>
        <taxon>Amphibia</taxon>
        <taxon>Batrachia</taxon>
        <taxon>Caudata</taxon>
        <taxon>Salamandroidea</taxon>
        <taxon>Salamandridae</taxon>
        <taxon>Pleurodelinae</taxon>
        <taxon>Pleurodeles</taxon>
    </lineage>
</organism>
<accession>A0AAV7RJ95</accession>
<evidence type="ECO:0000313" key="1">
    <source>
        <dbReference type="EMBL" id="KAJ1150890.1"/>
    </source>
</evidence>
<sequence>MVYFHQQSSHEPSPKSLKVKKVFEVVLLGLTTWGCGQAVDHGGRELKKLCVAPVLSSAIWGGRGAFQVTGREPDQHRVTLVLRTDSLERRAEELGRDRMGWRPAVLGRAVV</sequence>
<evidence type="ECO:0000313" key="2">
    <source>
        <dbReference type="Proteomes" id="UP001066276"/>
    </source>
</evidence>
<proteinExistence type="predicted"/>